<dbReference type="PANTHER" id="PTHR44103">
    <property type="entry name" value="PROPROTEIN CONVERTASE P"/>
    <property type="match status" value="1"/>
</dbReference>
<keyword evidence="2" id="KW-0812">Transmembrane</keyword>
<dbReference type="InterPro" id="IPR029062">
    <property type="entry name" value="Class_I_gatase-like"/>
</dbReference>
<protein>
    <submittedName>
        <fullName evidence="3">FG-GAP repeat domain-containing protein</fullName>
    </submittedName>
</protein>
<dbReference type="RefSeq" id="WP_379289217.1">
    <property type="nucleotide sequence ID" value="NZ_JBHTIU010000048.1"/>
</dbReference>
<dbReference type="Pfam" id="PF13517">
    <property type="entry name" value="FG-GAP_3"/>
    <property type="match status" value="2"/>
</dbReference>
<sequence>MKSFLRIIAVVGSVLVILIAALFFINRVEEVRLLYATNGSDTDLSAWGNFEQTLAANVRVEQRGLSDLSSKQLAKFDAIYLDVHLLKSESLQAKKEALMDYVRQGGHLFLENGFAAEFPPEFLGAEQLVELPENTAPQFQYPEVTESIRGMQTVFRLYADNFLNHSGMDRLPGFAWGYGLVPSTAETIVTLNEVPVMTLNHVDQGSVLLTSAFLPNRYFITGFDLQSGMDPQAGFEQLAAQYNGPSTEDGTAYFNRYRLPVEPYFQFSFAAANYELRGQFLSYISKEKYGYSITKVLGPYGRPAMAFQNHYEALPAFRDLEAIQWTEMLKQYNMLPSFSVVRGSYDWGQWWESINIHINKGTQEKPEFIGEYVNSFYGSGAKLLSEGKPLKLAQYPKYVQLSEPIELPYRAYPAFADLDGSGRADLLVGSADGFIYRYPNEGMNPDAYDYQPLPPGLEPPAVFGAPEPLLTPSGEPLRASGYAAIAAADVDGDGRPDLLIGDEHGAVFVSLNQGNGTFAPPTPVMAGGAPLVVASYAAPAWGDVDGDGIPDLVVGDGNGDVRRYRGIAGEPLRFERGEVLVSAVDRFAAPALRDMSGDGRLDLLVGSNEGDIKLFVRDGDHWTAQGPLVGDKLNPAGNHALVGGHNSVPLWYDINGDGIDDLLVGQVEFGIPVTIDDPDFPYADELQQFLQYARENHLELYPHVFFHNFISDEQEKLELELHRKAFDKLGIPWTDTGTNQHTWRINHPDRLQTLRNENHQDIWFNFGFRPSFVPSDPRSYLDYMWGVPFLLMDPELKHPMVLYTPSPIYDSSSASSTLDIYQSIIQLDMPINYMEHIEYFEGKKANFEKFVQYFDRVRTEHDYNFVSEPQMARSFLATLTARVEVRQSWGMYLLDRIKDTLGKGVHRTLQITADSSGIPSQAGAYRDTLGVRIESGSSLAGHPLKVDSDIFYSKDGTLYTGLSRPTKLQISWESDPVHLIRANVPLQIDKGEKQWTIKLLEAGMQQFKLYSPVPVQFEGNDLKLEEDAEAHTYTITRYGDASEIIVRWE</sequence>
<organism evidence="3 4">
    <name type="scientific">Paenibacillus residui</name>
    <dbReference type="NCBI Taxonomy" id="629724"/>
    <lineage>
        <taxon>Bacteria</taxon>
        <taxon>Bacillati</taxon>
        <taxon>Bacillota</taxon>
        <taxon>Bacilli</taxon>
        <taxon>Bacillales</taxon>
        <taxon>Paenibacillaceae</taxon>
        <taxon>Paenibacillus</taxon>
    </lineage>
</organism>
<feature type="transmembrane region" description="Helical" evidence="2">
    <location>
        <begin position="7"/>
        <end position="25"/>
    </location>
</feature>
<evidence type="ECO:0000313" key="4">
    <source>
        <dbReference type="Proteomes" id="UP001597120"/>
    </source>
</evidence>
<keyword evidence="2" id="KW-0472">Membrane</keyword>
<keyword evidence="4" id="KW-1185">Reference proteome</keyword>
<dbReference type="SUPFAM" id="SSF69318">
    <property type="entry name" value="Integrin alpha N-terminal domain"/>
    <property type="match status" value="1"/>
</dbReference>
<evidence type="ECO:0000313" key="3">
    <source>
        <dbReference type="EMBL" id="MFD0870520.1"/>
    </source>
</evidence>
<evidence type="ECO:0000256" key="1">
    <source>
        <dbReference type="ARBA" id="ARBA00022729"/>
    </source>
</evidence>
<gene>
    <name evidence="3" type="ORF">ACFQ03_15295</name>
</gene>
<proteinExistence type="predicted"/>
<dbReference type="InterPro" id="IPR013517">
    <property type="entry name" value="FG-GAP"/>
</dbReference>
<dbReference type="SUPFAM" id="SSF52317">
    <property type="entry name" value="Class I glutamine amidotransferase-like"/>
    <property type="match status" value="1"/>
</dbReference>
<keyword evidence="2" id="KW-1133">Transmembrane helix</keyword>
<dbReference type="PANTHER" id="PTHR44103:SF1">
    <property type="entry name" value="PROPROTEIN CONVERTASE P"/>
    <property type="match status" value="1"/>
</dbReference>
<accession>A0ABW3DBD7</accession>
<keyword evidence="1" id="KW-0732">Signal</keyword>
<evidence type="ECO:0000256" key="2">
    <source>
        <dbReference type="SAM" id="Phobius"/>
    </source>
</evidence>
<reference evidence="4" key="1">
    <citation type="journal article" date="2019" name="Int. J. Syst. Evol. Microbiol.">
        <title>The Global Catalogue of Microorganisms (GCM) 10K type strain sequencing project: providing services to taxonomists for standard genome sequencing and annotation.</title>
        <authorList>
            <consortium name="The Broad Institute Genomics Platform"/>
            <consortium name="The Broad Institute Genome Sequencing Center for Infectious Disease"/>
            <person name="Wu L."/>
            <person name="Ma J."/>
        </authorList>
    </citation>
    <scope>NUCLEOTIDE SEQUENCE [LARGE SCALE GENOMIC DNA]</scope>
    <source>
        <strain evidence="4">CCUG 57263</strain>
    </source>
</reference>
<dbReference type="Gene3D" id="2.130.10.130">
    <property type="entry name" value="Integrin alpha, N-terminal"/>
    <property type="match status" value="2"/>
</dbReference>
<comment type="caution">
    <text evidence="3">The sequence shown here is derived from an EMBL/GenBank/DDBJ whole genome shotgun (WGS) entry which is preliminary data.</text>
</comment>
<name>A0ABW3DBD7_9BACL</name>
<dbReference type="EMBL" id="JBHTIU010000048">
    <property type="protein sequence ID" value="MFD0870520.1"/>
    <property type="molecule type" value="Genomic_DNA"/>
</dbReference>
<dbReference type="Proteomes" id="UP001597120">
    <property type="component" value="Unassembled WGS sequence"/>
</dbReference>
<dbReference type="InterPro" id="IPR028994">
    <property type="entry name" value="Integrin_alpha_N"/>
</dbReference>